<reference evidence="8 9" key="1">
    <citation type="submission" date="2022-08" db="EMBL/GenBank/DDBJ databases">
        <title>Bacterial and archaeal communities from various locations to study Microbial Dark Matter (Phase II).</title>
        <authorList>
            <person name="Stepanauskas R."/>
        </authorList>
    </citation>
    <scope>NUCLEOTIDE SEQUENCE [LARGE SCALE GENOMIC DNA]</scope>
    <source>
        <strain evidence="8 9">PD1</strain>
    </source>
</reference>
<dbReference type="InterPro" id="IPR039425">
    <property type="entry name" value="RNA_pol_sigma-70-like"/>
</dbReference>
<gene>
    <name evidence="8" type="ORF">M2350_003169</name>
</gene>
<keyword evidence="9" id="KW-1185">Reference proteome</keyword>
<sequence>MCKRFRLCKHGECLCSDPDTLLMAAFADGDNFAFDALYRRNYGWVQRLAHQILRNQQDAQDIAQEAFLRVIASRNNWQATARFRSWMHRIVVNLCLKRQKSLRRQETISLEELSEDLDELPPELLSTGEDLAKEAAEVLQDALSHLPQRQRQVLELRLQGYSISPIARLLGCSRGAVDALLHRARKSLRKRLGKD</sequence>
<evidence type="ECO:0000259" key="7">
    <source>
        <dbReference type="Pfam" id="PF08281"/>
    </source>
</evidence>
<proteinExistence type="inferred from homology"/>
<dbReference type="InterPro" id="IPR014284">
    <property type="entry name" value="RNA_pol_sigma-70_dom"/>
</dbReference>
<evidence type="ECO:0000313" key="8">
    <source>
        <dbReference type="EMBL" id="MCS3920734.1"/>
    </source>
</evidence>
<evidence type="ECO:0000256" key="3">
    <source>
        <dbReference type="ARBA" id="ARBA00023082"/>
    </source>
</evidence>
<keyword evidence="4" id="KW-0238">DNA-binding</keyword>
<comment type="caution">
    <text evidence="8">The sequence shown here is derived from an EMBL/GenBank/DDBJ whole genome shotgun (WGS) entry which is preliminary data.</text>
</comment>
<evidence type="ECO:0000256" key="4">
    <source>
        <dbReference type="ARBA" id="ARBA00023125"/>
    </source>
</evidence>
<feature type="domain" description="RNA polymerase sigma-70 region 2" evidence="6">
    <location>
        <begin position="37"/>
        <end position="104"/>
    </location>
</feature>
<feature type="domain" description="RNA polymerase sigma factor 70 region 4 type 2" evidence="7">
    <location>
        <begin position="138"/>
        <end position="188"/>
    </location>
</feature>
<dbReference type="NCBIfam" id="TIGR02937">
    <property type="entry name" value="sigma70-ECF"/>
    <property type="match status" value="1"/>
</dbReference>
<dbReference type="InterPro" id="IPR007627">
    <property type="entry name" value="RNA_pol_sigma70_r2"/>
</dbReference>
<dbReference type="Pfam" id="PF08281">
    <property type="entry name" value="Sigma70_r4_2"/>
    <property type="match status" value="1"/>
</dbReference>
<dbReference type="SUPFAM" id="SSF88659">
    <property type="entry name" value="Sigma3 and sigma4 domains of RNA polymerase sigma factors"/>
    <property type="match status" value="1"/>
</dbReference>
<dbReference type="SUPFAM" id="SSF88946">
    <property type="entry name" value="Sigma2 domain of RNA polymerase sigma factors"/>
    <property type="match status" value="1"/>
</dbReference>
<dbReference type="Gene3D" id="1.10.10.10">
    <property type="entry name" value="Winged helix-like DNA-binding domain superfamily/Winged helix DNA-binding domain"/>
    <property type="match status" value="1"/>
</dbReference>
<dbReference type="EMBL" id="JANUCP010000006">
    <property type="protein sequence ID" value="MCS3920734.1"/>
    <property type="molecule type" value="Genomic_DNA"/>
</dbReference>
<dbReference type="Gene3D" id="1.10.1740.10">
    <property type="match status" value="1"/>
</dbReference>
<evidence type="ECO:0000313" key="9">
    <source>
        <dbReference type="Proteomes" id="UP001204798"/>
    </source>
</evidence>
<evidence type="ECO:0000259" key="6">
    <source>
        <dbReference type="Pfam" id="PF04542"/>
    </source>
</evidence>
<comment type="similarity">
    <text evidence="1">Belongs to the sigma-70 factor family. ECF subfamily.</text>
</comment>
<dbReference type="PANTHER" id="PTHR43133">
    <property type="entry name" value="RNA POLYMERASE ECF-TYPE SIGMA FACTO"/>
    <property type="match status" value="1"/>
</dbReference>
<keyword evidence="3" id="KW-0731">Sigma factor</keyword>
<dbReference type="InterPro" id="IPR013324">
    <property type="entry name" value="RNA_pol_sigma_r3/r4-like"/>
</dbReference>
<dbReference type="InterPro" id="IPR036388">
    <property type="entry name" value="WH-like_DNA-bd_sf"/>
</dbReference>
<evidence type="ECO:0000256" key="2">
    <source>
        <dbReference type="ARBA" id="ARBA00023015"/>
    </source>
</evidence>
<dbReference type="InterPro" id="IPR013325">
    <property type="entry name" value="RNA_pol_sigma_r2"/>
</dbReference>
<organism evidence="8 9">
    <name type="scientific">Candidatus Fervidibacter sacchari</name>
    <dbReference type="NCBI Taxonomy" id="1448929"/>
    <lineage>
        <taxon>Bacteria</taxon>
        <taxon>Candidatus Fervidibacterota</taxon>
        <taxon>Candidatus Fervidibacter</taxon>
    </lineage>
</organism>
<dbReference type="CDD" id="cd06171">
    <property type="entry name" value="Sigma70_r4"/>
    <property type="match status" value="1"/>
</dbReference>
<protein>
    <submittedName>
        <fullName evidence="8">RNA polymerase sigma-70 factor (ECF subfamily)</fullName>
    </submittedName>
</protein>
<accession>A0ABT2ERY8</accession>
<dbReference type="Pfam" id="PF04542">
    <property type="entry name" value="Sigma70_r2"/>
    <property type="match status" value="1"/>
</dbReference>
<evidence type="ECO:0000256" key="5">
    <source>
        <dbReference type="ARBA" id="ARBA00023163"/>
    </source>
</evidence>
<name>A0ABT2ERY8_9BACT</name>
<keyword evidence="2" id="KW-0805">Transcription regulation</keyword>
<dbReference type="PANTHER" id="PTHR43133:SF8">
    <property type="entry name" value="RNA POLYMERASE SIGMA FACTOR HI_1459-RELATED"/>
    <property type="match status" value="1"/>
</dbReference>
<dbReference type="Proteomes" id="UP001204798">
    <property type="component" value="Unassembled WGS sequence"/>
</dbReference>
<dbReference type="InterPro" id="IPR013249">
    <property type="entry name" value="RNA_pol_sigma70_r4_t2"/>
</dbReference>
<keyword evidence="5" id="KW-0804">Transcription</keyword>
<evidence type="ECO:0000256" key="1">
    <source>
        <dbReference type="ARBA" id="ARBA00010641"/>
    </source>
</evidence>